<sequence length="98" mass="11027">MTRKLLLLLLLSSRGAQVFGWLGLPIYSQPCLQPCRSRALLSQVTAWIVNKAVNLMCILHSWCRLQIPVQAGIDDDHSSSVVRYVEILPDVIKKKAIE</sequence>
<keyword evidence="3" id="KW-1185">Reference proteome</keyword>
<dbReference type="Proteomes" id="UP000607653">
    <property type="component" value="Unassembled WGS sequence"/>
</dbReference>
<keyword evidence="1" id="KW-0732">Signal</keyword>
<evidence type="ECO:0000313" key="3">
    <source>
        <dbReference type="Proteomes" id="UP000607653"/>
    </source>
</evidence>
<feature type="signal peptide" evidence="1">
    <location>
        <begin position="1"/>
        <end position="20"/>
    </location>
</feature>
<accession>A0A822ZAG2</accession>
<comment type="caution">
    <text evidence="2">The sequence shown here is derived from an EMBL/GenBank/DDBJ whole genome shotgun (WGS) entry which is preliminary data.</text>
</comment>
<proteinExistence type="predicted"/>
<feature type="chain" id="PRO_5032848544" description="Secreted protein" evidence="1">
    <location>
        <begin position="21"/>
        <end position="98"/>
    </location>
</feature>
<evidence type="ECO:0008006" key="4">
    <source>
        <dbReference type="Google" id="ProtNLM"/>
    </source>
</evidence>
<organism evidence="2 3">
    <name type="scientific">Nelumbo nucifera</name>
    <name type="common">Sacred lotus</name>
    <dbReference type="NCBI Taxonomy" id="4432"/>
    <lineage>
        <taxon>Eukaryota</taxon>
        <taxon>Viridiplantae</taxon>
        <taxon>Streptophyta</taxon>
        <taxon>Embryophyta</taxon>
        <taxon>Tracheophyta</taxon>
        <taxon>Spermatophyta</taxon>
        <taxon>Magnoliopsida</taxon>
        <taxon>Proteales</taxon>
        <taxon>Nelumbonaceae</taxon>
        <taxon>Nelumbo</taxon>
    </lineage>
</organism>
<name>A0A822ZAG2_NELNU</name>
<dbReference type="EMBL" id="DUZY01000005">
    <property type="protein sequence ID" value="DAD40419.1"/>
    <property type="molecule type" value="Genomic_DNA"/>
</dbReference>
<protein>
    <recommendedName>
        <fullName evidence="4">Secreted protein</fullName>
    </recommendedName>
</protein>
<evidence type="ECO:0000256" key="1">
    <source>
        <dbReference type="SAM" id="SignalP"/>
    </source>
</evidence>
<evidence type="ECO:0000313" key="2">
    <source>
        <dbReference type="EMBL" id="DAD40419.1"/>
    </source>
</evidence>
<reference evidence="2 3" key="1">
    <citation type="journal article" date="2020" name="Mol. Biol. Evol.">
        <title>Distinct Expression and Methylation Patterns for Genes with Different Fates following a Single Whole-Genome Duplication in Flowering Plants.</title>
        <authorList>
            <person name="Shi T."/>
            <person name="Rahmani R.S."/>
            <person name="Gugger P.F."/>
            <person name="Wang M."/>
            <person name="Li H."/>
            <person name="Zhang Y."/>
            <person name="Li Z."/>
            <person name="Wang Q."/>
            <person name="Van de Peer Y."/>
            <person name="Marchal K."/>
            <person name="Chen J."/>
        </authorList>
    </citation>
    <scope>NUCLEOTIDE SEQUENCE [LARGE SCALE GENOMIC DNA]</scope>
    <source>
        <tissue evidence="2">Leaf</tissue>
    </source>
</reference>
<gene>
    <name evidence="2" type="ORF">HUJ06_014742</name>
</gene>
<dbReference type="AlphaFoldDB" id="A0A822ZAG2"/>